<accession>A0A1Y1YXG9</accession>
<dbReference type="PANTHER" id="PTHR33112">
    <property type="entry name" value="DOMAIN PROTEIN, PUTATIVE-RELATED"/>
    <property type="match status" value="1"/>
</dbReference>
<sequence length="262" mass="29857">MARSQGSEDSLLMESPQDAPQYLLELESPSWSNLDRFGPRSSHIDIVKVREWSNSCASEHSRACLGPRILLPQHTMTVIDVESDCLVELPHDSRYMALSYVWGAQAGAQARQKRMESLKTPGSLPGPSKVLSLPATVRDTIHLASKLGIKYLWVDRLCIIQDNEEYKKKQLSQMAAIYENAFITVIAVDGERADHGLRGIGLSSQMRQYRPRMFEFSPDLCLLSSNFEEEEKSYLHKWHMRAWTFQERAISRQKLIFVNGTV</sequence>
<evidence type="ECO:0000313" key="2">
    <source>
        <dbReference type="EMBL" id="ORY02743.1"/>
    </source>
</evidence>
<dbReference type="OrthoDB" id="5135333at2759"/>
<dbReference type="Pfam" id="PF06985">
    <property type="entry name" value="HET"/>
    <property type="match status" value="1"/>
</dbReference>
<protein>
    <submittedName>
        <fullName evidence="2">Heterokaryon incompatibility protein-domain-containing protein</fullName>
    </submittedName>
</protein>
<comment type="caution">
    <text evidence="2">The sequence shown here is derived from an EMBL/GenBank/DDBJ whole genome shotgun (WGS) entry which is preliminary data.</text>
</comment>
<feature type="domain" description="Heterokaryon incompatibility" evidence="1">
    <location>
        <begin position="95"/>
        <end position="247"/>
    </location>
</feature>
<name>A0A1Y1YXG9_9PLEO</name>
<dbReference type="EMBL" id="MCFA01000154">
    <property type="protein sequence ID" value="ORY02743.1"/>
    <property type="molecule type" value="Genomic_DNA"/>
</dbReference>
<dbReference type="InterPro" id="IPR010730">
    <property type="entry name" value="HET"/>
</dbReference>
<dbReference type="Proteomes" id="UP000193144">
    <property type="component" value="Unassembled WGS sequence"/>
</dbReference>
<dbReference type="AlphaFoldDB" id="A0A1Y1YXG9"/>
<proteinExistence type="predicted"/>
<organism evidence="2 3">
    <name type="scientific">Clohesyomyces aquaticus</name>
    <dbReference type="NCBI Taxonomy" id="1231657"/>
    <lineage>
        <taxon>Eukaryota</taxon>
        <taxon>Fungi</taxon>
        <taxon>Dikarya</taxon>
        <taxon>Ascomycota</taxon>
        <taxon>Pezizomycotina</taxon>
        <taxon>Dothideomycetes</taxon>
        <taxon>Pleosporomycetidae</taxon>
        <taxon>Pleosporales</taxon>
        <taxon>Lindgomycetaceae</taxon>
        <taxon>Clohesyomyces</taxon>
    </lineage>
</organism>
<dbReference type="PANTHER" id="PTHR33112:SF16">
    <property type="entry name" value="HETEROKARYON INCOMPATIBILITY DOMAIN-CONTAINING PROTEIN"/>
    <property type="match status" value="1"/>
</dbReference>
<reference evidence="2 3" key="1">
    <citation type="submission" date="2016-07" db="EMBL/GenBank/DDBJ databases">
        <title>Pervasive Adenine N6-methylation of Active Genes in Fungi.</title>
        <authorList>
            <consortium name="DOE Joint Genome Institute"/>
            <person name="Mondo S.J."/>
            <person name="Dannebaum R.O."/>
            <person name="Kuo R.C."/>
            <person name="Labutti K."/>
            <person name="Haridas S."/>
            <person name="Kuo A."/>
            <person name="Salamov A."/>
            <person name="Ahrendt S.R."/>
            <person name="Lipzen A."/>
            <person name="Sullivan W."/>
            <person name="Andreopoulos W.B."/>
            <person name="Clum A."/>
            <person name="Lindquist E."/>
            <person name="Daum C."/>
            <person name="Ramamoorthy G.K."/>
            <person name="Gryganskyi A."/>
            <person name="Culley D."/>
            <person name="Magnuson J.K."/>
            <person name="James T.Y."/>
            <person name="O'Malley M.A."/>
            <person name="Stajich J.E."/>
            <person name="Spatafora J.W."/>
            <person name="Visel A."/>
            <person name="Grigoriev I.V."/>
        </authorList>
    </citation>
    <scope>NUCLEOTIDE SEQUENCE [LARGE SCALE GENOMIC DNA]</scope>
    <source>
        <strain evidence="2 3">CBS 115471</strain>
    </source>
</reference>
<evidence type="ECO:0000313" key="3">
    <source>
        <dbReference type="Proteomes" id="UP000193144"/>
    </source>
</evidence>
<gene>
    <name evidence="2" type="ORF">BCR34DRAFT_79193</name>
</gene>
<dbReference type="STRING" id="1231657.A0A1Y1YXG9"/>
<keyword evidence="3" id="KW-1185">Reference proteome</keyword>
<evidence type="ECO:0000259" key="1">
    <source>
        <dbReference type="Pfam" id="PF06985"/>
    </source>
</evidence>